<protein>
    <submittedName>
        <fullName evidence="2">Uncharacterized protein</fullName>
    </submittedName>
</protein>
<feature type="region of interest" description="Disordered" evidence="1">
    <location>
        <begin position="28"/>
        <end position="52"/>
    </location>
</feature>
<accession>A0ABS9N3X0</accession>
<gene>
    <name evidence="2" type="ORF">NIE79_002346</name>
</gene>
<feature type="region of interest" description="Disordered" evidence="1">
    <location>
        <begin position="67"/>
        <end position="447"/>
    </location>
</feature>
<feature type="compositionally biased region" description="Low complexity" evidence="1">
    <location>
        <begin position="202"/>
        <end position="212"/>
    </location>
</feature>
<comment type="caution">
    <text evidence="2">The sequence shown here is derived from an EMBL/GenBank/DDBJ whole genome shotgun (WGS) entry which is preliminary data.</text>
</comment>
<dbReference type="RefSeq" id="WP_238679356.1">
    <property type="nucleotide sequence ID" value="NZ_JAKKFD010000023.1"/>
</dbReference>
<sequence>MPPRRRPGSWLAGRLRSAAGAVQRLAGRFEPADHLPPPQTPAATPRRFGEPPQHWLDLVAAHAPGLLHDLDLDPSPAGNAEGGARSDGQGELAGRVDGADAGPARLARSGRSDRFDRFDRSAGLGRFDSEADVGSPGASGDEGPTRSRAESRTGGPGRPSRIGDRPDGTGTRTVGPSGDGTPSSRSDLTTPPAGTTWPEASTPPTGSTRPTGPAVPPVRRAARGDTTAPNTTTVDTTALDTTALDAGGLPRADGSREPVRSMVFGPHSSPSGRPHRAEADATSRPPRDALRSGEVDHWRSPESSPVGRTGDRLSGGRDGFRGDSADGQARPGQNHGGHSRGDAPGAARTSRVDTVAVGQRSPDGPSRGGVGASWAGSTATSAGTPSTSARGDLDRLVDGGPWLALPGEPAPPGRPVALRDGGTGTAGGGRATGIDGPPASTAARSVDPWPALPDDTALWSVAGAAVDTVQLTRLDREQAGD</sequence>
<feature type="compositionally biased region" description="Basic and acidic residues" evidence="1">
    <location>
        <begin position="275"/>
        <end position="300"/>
    </location>
</feature>
<feature type="compositionally biased region" description="Gly residues" evidence="1">
    <location>
        <begin position="421"/>
        <end position="431"/>
    </location>
</feature>
<keyword evidence="3" id="KW-1185">Reference proteome</keyword>
<feature type="compositionally biased region" description="Basic and acidic residues" evidence="1">
    <location>
        <begin position="309"/>
        <end position="324"/>
    </location>
</feature>
<dbReference type="EMBL" id="JAKKFD010000023">
    <property type="protein sequence ID" value="MCG5444201.1"/>
    <property type="molecule type" value="Genomic_DNA"/>
</dbReference>
<evidence type="ECO:0000313" key="2">
    <source>
        <dbReference type="EMBL" id="MCG5444201.1"/>
    </source>
</evidence>
<feature type="compositionally biased region" description="Low complexity" evidence="1">
    <location>
        <begin position="372"/>
        <end position="389"/>
    </location>
</feature>
<reference evidence="2 3" key="1">
    <citation type="submission" date="2022-01" db="EMBL/GenBank/DDBJ databases">
        <authorList>
            <person name="Riesco R."/>
            <person name="Trujillo M.E."/>
        </authorList>
    </citation>
    <scope>NUCLEOTIDE SEQUENCE [LARGE SCALE GENOMIC DNA]</scope>
    <source>
        <strain evidence="2 3">NIE79</strain>
    </source>
</reference>
<evidence type="ECO:0000313" key="3">
    <source>
        <dbReference type="Proteomes" id="UP001201629"/>
    </source>
</evidence>
<dbReference type="Proteomes" id="UP001201629">
    <property type="component" value="Unassembled WGS sequence"/>
</dbReference>
<evidence type="ECO:0000256" key="1">
    <source>
        <dbReference type="SAM" id="MobiDB-lite"/>
    </source>
</evidence>
<name>A0ABS9N3X0_9ACTN</name>
<feature type="compositionally biased region" description="Polar residues" evidence="1">
    <location>
        <begin position="170"/>
        <end position="193"/>
    </location>
</feature>
<feature type="compositionally biased region" description="Low complexity" evidence="1">
    <location>
        <begin position="224"/>
        <end position="249"/>
    </location>
</feature>
<organism evidence="2 3">
    <name type="scientific">Micromonospora trifolii</name>
    <dbReference type="NCBI Taxonomy" id="2911208"/>
    <lineage>
        <taxon>Bacteria</taxon>
        <taxon>Bacillati</taxon>
        <taxon>Actinomycetota</taxon>
        <taxon>Actinomycetes</taxon>
        <taxon>Micromonosporales</taxon>
        <taxon>Micromonosporaceae</taxon>
        <taxon>Micromonospora</taxon>
    </lineage>
</organism>
<proteinExistence type="predicted"/>
<feature type="compositionally biased region" description="Basic and acidic residues" evidence="1">
    <location>
        <begin position="110"/>
        <end position="120"/>
    </location>
</feature>